<evidence type="ECO:0000313" key="1">
    <source>
        <dbReference type="EMBL" id="AQW32712.1"/>
    </source>
</evidence>
<geneLocation type="plasmid" evidence="1">
    <name>unnamed</name>
</geneLocation>
<reference evidence="1 2" key="1">
    <citation type="submission" date="2017-02" db="EMBL/GenBank/DDBJ databases">
        <title>Blood Disease Bacterium A2-HR MARDI.</title>
        <authorList>
            <person name="Badrun R."/>
            <person name="Abu Bakar N."/>
            <person name="Laboh R."/>
        </authorList>
    </citation>
    <scope>NUCLEOTIDE SEQUENCE [LARGE SCALE GENOMIC DNA]</scope>
    <source>
        <strain evidence="1 2">A2-HR MARDI</strain>
        <plasmid evidence="2">Plasmid</plasmid>
    </source>
</reference>
<dbReference type="AlphaFoldDB" id="A0A1U9VPU9"/>
<gene>
    <name evidence="1" type="ORF">B0B51_23325</name>
</gene>
<organism evidence="1 2">
    <name type="scientific">blood disease bacterium A2-HR MARDI</name>
    <dbReference type="NCBI Taxonomy" id="1944648"/>
    <lineage>
        <taxon>Bacteria</taxon>
        <taxon>Pseudomonadati</taxon>
        <taxon>Pseudomonadota</taxon>
        <taxon>Betaproteobacteria</taxon>
        <taxon>Burkholderiales</taxon>
        <taxon>Burkholderiaceae</taxon>
        <taxon>Ralstonia</taxon>
        <taxon>Ralstonia solanacearum species complex</taxon>
    </lineage>
</organism>
<name>A0A1U9VPU9_9RALS</name>
<accession>A0A1U9VPU9</accession>
<dbReference type="RefSeq" id="WP_078223816.1">
    <property type="nucleotide sequence ID" value="NZ_CP019912.1"/>
</dbReference>
<evidence type="ECO:0000313" key="2">
    <source>
        <dbReference type="Proteomes" id="UP000189628"/>
    </source>
</evidence>
<dbReference type="Proteomes" id="UP000189628">
    <property type="component" value="Plasmid unnamed"/>
</dbReference>
<proteinExistence type="predicted"/>
<keyword evidence="1" id="KW-0614">Plasmid</keyword>
<protein>
    <submittedName>
        <fullName evidence="1">Uncharacterized protein</fullName>
    </submittedName>
</protein>
<dbReference type="EMBL" id="CP019912">
    <property type="protein sequence ID" value="AQW32712.1"/>
    <property type="molecule type" value="Genomic_DNA"/>
</dbReference>
<sequence>MPRITIDQTNFTAGEISPKVFGRVDVSRYQNGAESLENCVVNIHGGAQRRDGTLFVAAAKYTTHKSRLIPFVFSRTQAYMLEFGHLYVRFYLASGGQIVSGGVPYELPSPYTEDQVQVLDFAQGADTLLIFHENVPTYSLRRLASDSWTLQPAPFSVIPFDETGHRFATTLTLSDKTIGPGRTATAGTGVFFATDVGRRITAQGSGLAMITAYTNATTVTIEVQEGFGSTALSANAWLLEDTPQGSITPSAQKPVGTPVNLDFGAGVSGWRPEDVGKFVDINGGLVQITSFTSNTSVAGVIKKELTATVAAPANSWVLNGPVWNANDGYPRCGAFYEQRLIAAGSPRYPQTIWGSRTAIYFDFTQGTDDDEGFSFTLPATGEINPINRMTSSNVLIPFTNGAEFTLYGGVEKPLTPTNPQCKARSAFGTSDIKPVKIGTEILFVQRAGKKVRAVSYDPDTYSYKAPDLTVLAEHITRAGLKEIAYQQEPRSVLWGVRNDGVMTTLTFDRDEGVTAWTPQTTDGLYESVATLPNPDGNETWAIVQRTINGATKRYIERFDPTYYTDCAIKGTSALPTDVWAGLAHLEGKTVQVKADGTYVGEFTVIGGSVTLPRTASAVEIGLKFESRIKFLRPEIQTGEGSAQGNAMSTSEVTPLFLGTTGCLVDTGDLDPNYVEIEIPFRHFGEGLLDLPPDVVDGFDTIGVLGWQRGEAPLTLLQDQPYPFHVLALVRKFTVNS</sequence>